<dbReference type="EMBL" id="BLLK01000027">
    <property type="protein sequence ID" value="GFH48134.1"/>
    <property type="molecule type" value="Genomic_DNA"/>
</dbReference>
<keyword evidence="2" id="KW-1185">Reference proteome</keyword>
<reference evidence="1 2" key="1">
    <citation type="journal article" date="2021" name="Sci. Rep.">
        <title>The genome of the diatom Chaetoceros tenuissimus carries an ancient integrated fragment of an extant virus.</title>
        <authorList>
            <person name="Hongo Y."/>
            <person name="Kimura K."/>
            <person name="Takaki Y."/>
            <person name="Yoshida Y."/>
            <person name="Baba S."/>
            <person name="Kobayashi G."/>
            <person name="Nagasaki K."/>
            <person name="Hano T."/>
            <person name="Tomaru Y."/>
        </authorList>
    </citation>
    <scope>NUCLEOTIDE SEQUENCE [LARGE SCALE GENOMIC DNA]</scope>
    <source>
        <strain evidence="1 2">NIES-3715</strain>
    </source>
</reference>
<sequence length="296" mass="32908">MSSDEDAVVLKRDFEEIPEIELNARSKTPKKLSSNDVYDAIRAINRNIRTILENQVVLDNKISSLEGKVEGAVGEDGENEDEDNEEPQVFPEYTNITQSKLYLKEPGDIPLEDNFSASDRKLLKACRLTFKVPTNFQKGFALACPCNSGISCNLAPYLNPGCSIKKNVACEEDCCHFYFTVQSADVTDANGNELGTISAGSFELGSGTFNYQTHSLTGQARLKLLHHLLYTHHMTLDDAKKHLPFLEGFTQQQQKKDHEKWFIRNFINAGDTALCKPTFLTNPPTNAEAEAGNAPV</sequence>
<accession>A0AAD3CNW5</accession>
<dbReference type="Proteomes" id="UP001054902">
    <property type="component" value="Unassembled WGS sequence"/>
</dbReference>
<evidence type="ECO:0000313" key="2">
    <source>
        <dbReference type="Proteomes" id="UP001054902"/>
    </source>
</evidence>
<gene>
    <name evidence="1" type="ORF">CTEN210_04610</name>
</gene>
<name>A0AAD3CNW5_9STRA</name>
<dbReference type="AlphaFoldDB" id="A0AAD3CNW5"/>
<comment type="caution">
    <text evidence="1">The sequence shown here is derived from an EMBL/GenBank/DDBJ whole genome shotgun (WGS) entry which is preliminary data.</text>
</comment>
<evidence type="ECO:0000313" key="1">
    <source>
        <dbReference type="EMBL" id="GFH48134.1"/>
    </source>
</evidence>
<proteinExistence type="predicted"/>
<protein>
    <submittedName>
        <fullName evidence="1">Uncharacterized protein</fullName>
    </submittedName>
</protein>
<organism evidence="1 2">
    <name type="scientific">Chaetoceros tenuissimus</name>
    <dbReference type="NCBI Taxonomy" id="426638"/>
    <lineage>
        <taxon>Eukaryota</taxon>
        <taxon>Sar</taxon>
        <taxon>Stramenopiles</taxon>
        <taxon>Ochrophyta</taxon>
        <taxon>Bacillariophyta</taxon>
        <taxon>Coscinodiscophyceae</taxon>
        <taxon>Chaetocerotophycidae</taxon>
        <taxon>Chaetocerotales</taxon>
        <taxon>Chaetocerotaceae</taxon>
        <taxon>Chaetoceros</taxon>
    </lineage>
</organism>